<dbReference type="AlphaFoldDB" id="A0A2V1GV94"/>
<sequence>MHRPLTALIDYTPIVYFHLTKRAIFKNWAWTERGTVARSSAPNYRLASEMGFNSSSSGLPKSIYDGYDAVEADSDGYLDMHSAPDADGYLDMLPATKKSSINGSTFDSDATQKMDMDAIQVLRLKKIKNIISLNHHELSKHEQWLLKFHGIEYTHLKVEDFTAPSIQQLTEGVESMVKNPSLVYCGYGQGRTGTQITAWEILHKGVDPDTAIAMSTAETSDQEAVLRQLKYSVR</sequence>
<dbReference type="EMBL" id="QDDL01000015">
    <property type="protein sequence ID" value="PVZ63544.1"/>
    <property type="molecule type" value="Genomic_DNA"/>
</dbReference>
<name>A0A2V1GV94_9GAMM</name>
<protein>
    <recommendedName>
        <fullName evidence="3">Tyrosine specific protein phosphatases domain-containing protein</fullName>
    </recommendedName>
</protein>
<evidence type="ECO:0008006" key="3">
    <source>
        <dbReference type="Google" id="ProtNLM"/>
    </source>
</evidence>
<comment type="caution">
    <text evidence="1">The sequence shown here is derived from an EMBL/GenBank/DDBJ whole genome shotgun (WGS) entry which is preliminary data.</text>
</comment>
<evidence type="ECO:0000313" key="2">
    <source>
        <dbReference type="Proteomes" id="UP000244906"/>
    </source>
</evidence>
<dbReference type="OrthoDB" id="9806482at2"/>
<dbReference type="Proteomes" id="UP000244906">
    <property type="component" value="Unassembled WGS sequence"/>
</dbReference>
<dbReference type="Pfam" id="PF22785">
    <property type="entry name" value="Tc-R-P"/>
    <property type="match status" value="1"/>
</dbReference>
<dbReference type="Gene3D" id="3.90.190.10">
    <property type="entry name" value="Protein tyrosine phosphatase superfamily"/>
    <property type="match status" value="1"/>
</dbReference>
<dbReference type="SUPFAM" id="SSF52799">
    <property type="entry name" value="(Phosphotyrosine protein) phosphatases II"/>
    <property type="match status" value="1"/>
</dbReference>
<dbReference type="InterPro" id="IPR029021">
    <property type="entry name" value="Prot-tyrosine_phosphatase-like"/>
</dbReference>
<keyword evidence="2" id="KW-1185">Reference proteome</keyword>
<reference evidence="1 2" key="1">
    <citation type="submission" date="2018-04" db="EMBL/GenBank/DDBJ databases">
        <title>Thalassorhabdus spongiae gen. nov., sp. nov., isolated from a marine sponge in South-West Iceland.</title>
        <authorList>
            <person name="Knobloch S."/>
            <person name="Daussin A."/>
            <person name="Johannsson R."/>
            <person name="Marteinsson V.T."/>
        </authorList>
    </citation>
    <scope>NUCLEOTIDE SEQUENCE [LARGE SCALE GENOMIC DNA]</scope>
    <source>
        <strain evidence="1 2">Hp12</strain>
    </source>
</reference>
<gene>
    <name evidence="1" type="ORF">DC094_20900</name>
</gene>
<dbReference type="RefSeq" id="WP_116689063.1">
    <property type="nucleotide sequence ID" value="NZ_CAWNYD010000015.1"/>
</dbReference>
<organism evidence="1 2">
    <name type="scientific">Pelagibaculum spongiae</name>
    <dbReference type="NCBI Taxonomy" id="2080658"/>
    <lineage>
        <taxon>Bacteria</taxon>
        <taxon>Pseudomonadati</taxon>
        <taxon>Pseudomonadota</taxon>
        <taxon>Gammaproteobacteria</taxon>
        <taxon>Oceanospirillales</taxon>
        <taxon>Pelagibaculum</taxon>
    </lineage>
</organism>
<evidence type="ECO:0000313" key="1">
    <source>
        <dbReference type="EMBL" id="PVZ63544.1"/>
    </source>
</evidence>
<proteinExistence type="predicted"/>
<accession>A0A2V1GV94</accession>